<dbReference type="NCBIfam" id="TIGR00095">
    <property type="entry name" value="16S rRNA (guanine(966)-N(2))-methyltransferase RsmD"/>
    <property type="match status" value="1"/>
</dbReference>
<evidence type="ECO:0000313" key="4">
    <source>
        <dbReference type="EMBL" id="QNO16365.1"/>
    </source>
</evidence>
<feature type="region of interest" description="Disordered" evidence="3">
    <location>
        <begin position="1"/>
        <end position="24"/>
    </location>
</feature>
<keyword evidence="1 4" id="KW-0489">Methyltransferase</keyword>
<dbReference type="InterPro" id="IPR029063">
    <property type="entry name" value="SAM-dependent_MTases_sf"/>
</dbReference>
<proteinExistence type="predicted"/>
<organism evidence="4 5">
    <name type="scientific">Alkalicella caledoniensis</name>
    <dbReference type="NCBI Taxonomy" id="2731377"/>
    <lineage>
        <taxon>Bacteria</taxon>
        <taxon>Bacillati</taxon>
        <taxon>Bacillota</taxon>
        <taxon>Clostridia</taxon>
        <taxon>Eubacteriales</taxon>
        <taxon>Proteinivoracaceae</taxon>
        <taxon>Alkalicella</taxon>
    </lineage>
</organism>
<dbReference type="EMBL" id="CP058559">
    <property type="protein sequence ID" value="QNO16365.1"/>
    <property type="molecule type" value="Genomic_DNA"/>
</dbReference>
<dbReference type="CDD" id="cd02440">
    <property type="entry name" value="AdoMet_MTases"/>
    <property type="match status" value="1"/>
</dbReference>
<feature type="compositionally biased region" description="Basic and acidic residues" evidence="3">
    <location>
        <begin position="1"/>
        <end position="10"/>
    </location>
</feature>
<dbReference type="EC" id="2.1.1.171" evidence="4"/>
<gene>
    <name evidence="4" type="primary">rsmD</name>
    <name evidence="4" type="ORF">HYG86_17095</name>
</gene>
<protein>
    <submittedName>
        <fullName evidence="4">16S rRNA (Guanine(966)-N(2))-methyltransferase RsmD</fullName>
        <ecNumber evidence="4">2.1.1.171</ecNumber>
    </submittedName>
</protein>
<evidence type="ECO:0000256" key="1">
    <source>
        <dbReference type="ARBA" id="ARBA00022603"/>
    </source>
</evidence>
<sequence length="180" mass="19986">MRVIAGEKKGFPLKAPKGSNTRPTSDKIKGSIFNMISNNMNFNGKKAIDCFAGSGGLGIEFLSRGGEFCLFVEQNSQSYKTIHENIEKTSYGNKSKLVKGNVFSILDNERFDLFLIDPPYNKGIAQRTIDMVTDEDLLNEGGLIVVETDSKESVKFSEDYFVLKAEKSYGDTKITILSRS</sequence>
<keyword evidence="5" id="KW-1185">Reference proteome</keyword>
<dbReference type="RefSeq" id="WP_213166756.1">
    <property type="nucleotide sequence ID" value="NZ_CP058559.1"/>
</dbReference>
<dbReference type="Pfam" id="PF03602">
    <property type="entry name" value="Cons_hypoth95"/>
    <property type="match status" value="1"/>
</dbReference>
<dbReference type="GO" id="GO:0052913">
    <property type="term" value="F:16S rRNA (guanine(966)-N(2))-methyltransferase activity"/>
    <property type="evidence" value="ECO:0007669"/>
    <property type="project" value="UniProtKB-EC"/>
</dbReference>
<keyword evidence="2 4" id="KW-0808">Transferase</keyword>
<dbReference type="AlphaFoldDB" id="A0A7G9WCF3"/>
<dbReference type="Gene3D" id="3.40.50.150">
    <property type="entry name" value="Vaccinia Virus protein VP39"/>
    <property type="match status" value="1"/>
</dbReference>
<dbReference type="PANTHER" id="PTHR43542">
    <property type="entry name" value="METHYLTRANSFERASE"/>
    <property type="match status" value="1"/>
</dbReference>
<dbReference type="PANTHER" id="PTHR43542:SF1">
    <property type="entry name" value="METHYLTRANSFERASE"/>
    <property type="match status" value="1"/>
</dbReference>
<dbReference type="KEGG" id="acae:HYG86_17095"/>
<name>A0A7G9WCF3_ALKCA</name>
<accession>A0A7G9WCF3</accession>
<evidence type="ECO:0000313" key="5">
    <source>
        <dbReference type="Proteomes" id="UP000516160"/>
    </source>
</evidence>
<reference evidence="4 5" key="1">
    <citation type="submission" date="2020-07" db="EMBL/GenBank/DDBJ databases">
        <title>Alkalicella. sp. LB2 genome.</title>
        <authorList>
            <person name="Postec A."/>
            <person name="Quemeneur M."/>
        </authorList>
    </citation>
    <scope>NUCLEOTIDE SEQUENCE [LARGE SCALE GENOMIC DNA]</scope>
    <source>
        <strain evidence="4 5">LB2</strain>
    </source>
</reference>
<evidence type="ECO:0000256" key="3">
    <source>
        <dbReference type="SAM" id="MobiDB-lite"/>
    </source>
</evidence>
<dbReference type="SUPFAM" id="SSF53335">
    <property type="entry name" value="S-adenosyl-L-methionine-dependent methyltransferases"/>
    <property type="match status" value="1"/>
</dbReference>
<dbReference type="InterPro" id="IPR004398">
    <property type="entry name" value="RNA_MeTrfase_RsmD"/>
</dbReference>
<evidence type="ECO:0000256" key="2">
    <source>
        <dbReference type="ARBA" id="ARBA00022679"/>
    </source>
</evidence>
<dbReference type="Proteomes" id="UP000516160">
    <property type="component" value="Chromosome"/>
</dbReference>
<dbReference type="PIRSF" id="PIRSF004553">
    <property type="entry name" value="CHP00095"/>
    <property type="match status" value="1"/>
</dbReference>